<keyword evidence="3" id="KW-1185">Reference proteome</keyword>
<accession>A0ABT6MD57</accession>
<keyword evidence="1" id="KW-0812">Transmembrane</keyword>
<evidence type="ECO:0000256" key="1">
    <source>
        <dbReference type="SAM" id="Phobius"/>
    </source>
</evidence>
<proteinExistence type="predicted"/>
<keyword evidence="1" id="KW-1133">Transmembrane helix</keyword>
<dbReference type="EMBL" id="JARXVC010000008">
    <property type="protein sequence ID" value="MDH6282175.1"/>
    <property type="molecule type" value="Genomic_DNA"/>
</dbReference>
<organism evidence="2 3">
    <name type="scientific">Prescottella agglutinans</name>
    <dbReference type="NCBI Taxonomy" id="1644129"/>
    <lineage>
        <taxon>Bacteria</taxon>
        <taxon>Bacillati</taxon>
        <taxon>Actinomycetota</taxon>
        <taxon>Actinomycetes</taxon>
        <taxon>Mycobacteriales</taxon>
        <taxon>Nocardiaceae</taxon>
        <taxon>Prescottella</taxon>
    </lineage>
</organism>
<feature type="transmembrane region" description="Helical" evidence="1">
    <location>
        <begin position="6"/>
        <end position="24"/>
    </location>
</feature>
<evidence type="ECO:0000313" key="3">
    <source>
        <dbReference type="Proteomes" id="UP001160334"/>
    </source>
</evidence>
<gene>
    <name evidence="2" type="ORF">M2280_003398</name>
</gene>
<comment type="caution">
    <text evidence="2">The sequence shown here is derived from an EMBL/GenBank/DDBJ whole genome shotgun (WGS) entry which is preliminary data.</text>
</comment>
<reference evidence="2 3" key="1">
    <citation type="submission" date="2023-04" db="EMBL/GenBank/DDBJ databases">
        <title>Forest soil microbial communities from Buena Vista Peninsula, Colon Province, Panama.</title>
        <authorList>
            <person name="Bouskill N."/>
        </authorList>
    </citation>
    <scope>NUCLEOTIDE SEQUENCE [LARGE SCALE GENOMIC DNA]</scope>
    <source>
        <strain evidence="2 3">CFH S0262</strain>
    </source>
</reference>
<evidence type="ECO:0000313" key="2">
    <source>
        <dbReference type="EMBL" id="MDH6282175.1"/>
    </source>
</evidence>
<dbReference type="Proteomes" id="UP001160334">
    <property type="component" value="Unassembled WGS sequence"/>
</dbReference>
<name>A0ABT6MD57_9NOCA</name>
<sequence>MADLAFVGLIIGVFTVCALVLRGLQTRSVR</sequence>
<keyword evidence="1" id="KW-0472">Membrane</keyword>
<protein>
    <submittedName>
        <fullName evidence="2">Uncharacterized protein</fullName>
    </submittedName>
</protein>